<evidence type="ECO:0000256" key="3">
    <source>
        <dbReference type="SAM" id="SignalP"/>
    </source>
</evidence>
<dbReference type="Proteomes" id="UP000653578">
    <property type="component" value="Unassembled WGS sequence"/>
</dbReference>
<feature type="signal peptide" evidence="3">
    <location>
        <begin position="1"/>
        <end position="21"/>
    </location>
</feature>
<accession>A0ABX1XA37</accession>
<proteinExistence type="predicted"/>
<dbReference type="RefSeq" id="WP_171630564.1">
    <property type="nucleotide sequence ID" value="NZ_WHNY01000040.1"/>
</dbReference>
<evidence type="ECO:0000313" key="5">
    <source>
        <dbReference type="Proteomes" id="UP000653578"/>
    </source>
</evidence>
<protein>
    <submittedName>
        <fullName evidence="4">Extracellular solute-binding protein</fullName>
    </submittedName>
</protein>
<dbReference type="PANTHER" id="PTHR43649">
    <property type="entry name" value="ARABINOSE-BINDING PROTEIN-RELATED"/>
    <property type="match status" value="1"/>
</dbReference>
<evidence type="ECO:0000256" key="2">
    <source>
        <dbReference type="SAM" id="MobiDB-lite"/>
    </source>
</evidence>
<evidence type="ECO:0000313" key="4">
    <source>
        <dbReference type="EMBL" id="NOU64849.1"/>
    </source>
</evidence>
<feature type="chain" id="PRO_5046993950" evidence="3">
    <location>
        <begin position="22"/>
        <end position="548"/>
    </location>
</feature>
<gene>
    <name evidence="4" type="ORF">GC096_12505</name>
</gene>
<dbReference type="PROSITE" id="PS51257">
    <property type="entry name" value="PROKAR_LIPOPROTEIN"/>
    <property type="match status" value="1"/>
</dbReference>
<dbReference type="InterPro" id="IPR050490">
    <property type="entry name" value="Bact_solute-bd_prot1"/>
</dbReference>
<reference evidence="4 5" key="1">
    <citation type="submission" date="2019-10" db="EMBL/GenBank/DDBJ databases">
        <title>Description of Paenibacillus humi sp. nov.</title>
        <authorList>
            <person name="Carlier A."/>
            <person name="Qi S."/>
        </authorList>
    </citation>
    <scope>NUCLEOTIDE SEQUENCE [LARGE SCALE GENOMIC DNA]</scope>
    <source>
        <strain evidence="4 5">LMG 31461</strain>
    </source>
</reference>
<keyword evidence="1 3" id="KW-0732">Signal</keyword>
<dbReference type="EMBL" id="WHNY01000040">
    <property type="protein sequence ID" value="NOU64849.1"/>
    <property type="molecule type" value="Genomic_DNA"/>
</dbReference>
<dbReference type="Gene3D" id="3.40.190.10">
    <property type="entry name" value="Periplasmic binding protein-like II"/>
    <property type="match status" value="2"/>
</dbReference>
<comment type="caution">
    <text evidence="4">The sequence shown here is derived from an EMBL/GenBank/DDBJ whole genome shotgun (WGS) entry which is preliminary data.</text>
</comment>
<name>A0ABX1XA37_9BACL</name>
<feature type="compositionally biased region" description="Polar residues" evidence="2">
    <location>
        <begin position="25"/>
        <end position="42"/>
    </location>
</feature>
<feature type="region of interest" description="Disordered" evidence="2">
    <location>
        <begin position="25"/>
        <end position="50"/>
    </location>
</feature>
<dbReference type="SUPFAM" id="SSF53850">
    <property type="entry name" value="Periplasmic binding protein-like II"/>
    <property type="match status" value="1"/>
</dbReference>
<sequence length="548" mass="61067">MKKVFVTSMAVALAMSLIVTACSSNSENESQNTAKPTDTGKQASELPKTKVNATGFPISNENIQLSIMVKKAANQGAWQDLWISKHLEEKLGGKIVATEVDDASWNEKKNLAFAAGELPDFFMTNNAFTSTDVLNYGQQGQLISLNELIDKYAPNIKKFLDANPDIRKSITDPKGNIYALPGVNPVKREASIGRYWINKQWLDKLGLKMPTTLDEFYTVLKAFKEKDPNGNGKADEIPASGSTSNPLSMIVLSALGLVEGSWNGITLDKTGNKVIYAPQQPEYKEYLIFMNKLFKEGLIDPEYYTQNIQAYRGKAQQGLVGFFFDASPVLSVGAEKYTDYPSFPPLTSPQNNTKMWPVQRIVTLGGLSSMAITSKNKNPEATMRIFDYAYTPEGGQSIRFGPEVGVLRQDAGVVKNSDNTWQFKAPADIDSYTYRSKFVTNMSLTYTDQFSANNKEAPDSIFLTQNIVNNQIPYGKLIYPNVFLTAAETEKVNKIQTDLKTYAEQLEAKFIYGETPISKWDEYIATLQKIGSKDLVDVYQAAFDRWNK</sequence>
<evidence type="ECO:0000256" key="1">
    <source>
        <dbReference type="ARBA" id="ARBA00022729"/>
    </source>
</evidence>
<dbReference type="PANTHER" id="PTHR43649:SF33">
    <property type="entry name" value="POLYGALACTURONAN_RHAMNOGALACTURONAN-BINDING PROTEIN YTCQ"/>
    <property type="match status" value="1"/>
</dbReference>
<organism evidence="4 5">
    <name type="scientific">Paenibacillus plantarum</name>
    <dbReference type="NCBI Taxonomy" id="2654975"/>
    <lineage>
        <taxon>Bacteria</taxon>
        <taxon>Bacillati</taxon>
        <taxon>Bacillota</taxon>
        <taxon>Bacilli</taxon>
        <taxon>Bacillales</taxon>
        <taxon>Paenibacillaceae</taxon>
        <taxon>Paenibacillus</taxon>
    </lineage>
</organism>
<keyword evidence="5" id="KW-1185">Reference proteome</keyword>